<dbReference type="InterPro" id="IPR023214">
    <property type="entry name" value="HAD_sf"/>
</dbReference>
<evidence type="ECO:0000256" key="6">
    <source>
        <dbReference type="PIRSR" id="PIRSR031051-2"/>
    </source>
</evidence>
<evidence type="ECO:0000256" key="7">
    <source>
        <dbReference type="PIRSR" id="PIRSR031051-3"/>
    </source>
</evidence>
<comment type="caution">
    <text evidence="8">The sequence shown here is derived from an EMBL/GenBank/DDBJ whole genome shotgun (WGS) entry which is preliminary data.</text>
</comment>
<keyword evidence="2 7" id="KW-0479">Metal-binding</keyword>
<evidence type="ECO:0000256" key="3">
    <source>
        <dbReference type="ARBA" id="ARBA00022801"/>
    </source>
</evidence>
<evidence type="ECO:0000256" key="5">
    <source>
        <dbReference type="PIRSR" id="PIRSR031051-1"/>
    </source>
</evidence>
<gene>
    <name evidence="8" type="ORF">MKW94_016692</name>
</gene>
<feature type="binding site" evidence="6">
    <location>
        <position position="20"/>
    </location>
    <ligand>
        <name>substrate</name>
    </ligand>
</feature>
<organism evidence="8 9">
    <name type="scientific">Papaver nudicaule</name>
    <name type="common">Iceland poppy</name>
    <dbReference type="NCBI Taxonomy" id="74823"/>
    <lineage>
        <taxon>Eukaryota</taxon>
        <taxon>Viridiplantae</taxon>
        <taxon>Streptophyta</taxon>
        <taxon>Embryophyta</taxon>
        <taxon>Tracheophyta</taxon>
        <taxon>Spermatophyta</taxon>
        <taxon>Magnoliopsida</taxon>
        <taxon>Ranunculales</taxon>
        <taxon>Papaveraceae</taxon>
        <taxon>Papaveroideae</taxon>
        <taxon>Papaver</taxon>
    </lineage>
</organism>
<feature type="binding site" evidence="7">
    <location>
        <position position="9"/>
    </location>
    <ligand>
        <name>Mg(2+)</name>
        <dbReference type="ChEBI" id="CHEBI:18420"/>
    </ligand>
</feature>
<dbReference type="InterPro" id="IPR036412">
    <property type="entry name" value="HAD-like_sf"/>
</dbReference>
<evidence type="ECO:0000256" key="4">
    <source>
        <dbReference type="ARBA" id="ARBA00022842"/>
    </source>
</evidence>
<reference evidence="8" key="1">
    <citation type="submission" date="2022-03" db="EMBL/GenBank/DDBJ databases">
        <title>A functionally conserved STORR gene fusion in Papaver species that diverged 16.8 million years ago.</title>
        <authorList>
            <person name="Catania T."/>
        </authorList>
    </citation>
    <scope>NUCLEOTIDE SEQUENCE</scope>
    <source>
        <strain evidence="8">S-191538</strain>
    </source>
</reference>
<feature type="binding site" evidence="6">
    <location>
        <position position="95"/>
    </location>
    <ligand>
        <name>substrate</name>
    </ligand>
</feature>
<accession>A0AA41VEG2</accession>
<dbReference type="PIRSF" id="PIRSF031051">
    <property type="entry name" value="PyrdxlP_Pase_PHOSPHO2"/>
    <property type="match status" value="1"/>
</dbReference>
<evidence type="ECO:0000313" key="8">
    <source>
        <dbReference type="EMBL" id="MCL7039694.1"/>
    </source>
</evidence>
<sequence>MAGIVVVFDFDKTIIDHDSDNFVIDELGFTQLFDELLPTMPWNSLMDRMMQEIHSKGKTIEDIANVLKRAPLDPHIISAIKSAHALGCELKILSDANQFFIETILEHHGLSGYFSEINTNPGFVDDEGRLRIFPYHEFTADSASHGCPLSVCPPNMCKGLIFDRIKAEAYANGKKRIIYLGDGKGDYCPSLRLEQSDRLMPRKDYPLWELITSDPSLIKAEVHEWTNGKEQEQILLHLINSIILEDSIINTAGVTLLAGDCKFQTIPINHEPFPKVLAVPIKN</sequence>
<dbReference type="PANTHER" id="PTHR20889:SF12">
    <property type="entry name" value="LP01149P"/>
    <property type="match status" value="1"/>
</dbReference>
<proteinExistence type="predicted"/>
<dbReference type="AlphaFoldDB" id="A0AA41VEG2"/>
<keyword evidence="9" id="KW-1185">Reference proteome</keyword>
<evidence type="ECO:0000313" key="9">
    <source>
        <dbReference type="Proteomes" id="UP001177140"/>
    </source>
</evidence>
<feature type="binding site" evidence="7">
    <location>
        <position position="182"/>
    </location>
    <ligand>
        <name>Mg(2+)</name>
        <dbReference type="ChEBI" id="CHEBI:18420"/>
    </ligand>
</feature>
<dbReference type="NCBIfam" id="TIGR01489">
    <property type="entry name" value="DKMTPPase-SF"/>
    <property type="match status" value="1"/>
</dbReference>
<dbReference type="Gene3D" id="3.40.50.1000">
    <property type="entry name" value="HAD superfamily/HAD-like"/>
    <property type="match status" value="1"/>
</dbReference>
<dbReference type="EMBL" id="JAJJMA010203967">
    <property type="protein sequence ID" value="MCL7039694.1"/>
    <property type="molecule type" value="Genomic_DNA"/>
</dbReference>
<keyword evidence="3" id="KW-0378">Hydrolase</keyword>
<evidence type="ECO:0000256" key="2">
    <source>
        <dbReference type="ARBA" id="ARBA00022723"/>
    </source>
</evidence>
<name>A0AA41VEG2_PAPNU</name>
<dbReference type="NCBIfam" id="TIGR01488">
    <property type="entry name" value="HAD-SF-IB"/>
    <property type="match status" value="1"/>
</dbReference>
<dbReference type="InterPro" id="IPR006384">
    <property type="entry name" value="HAD_hydro_PyrdxlP_Pase-like"/>
</dbReference>
<comment type="cofactor">
    <cofactor evidence="1 7">
        <name>Mg(2+)</name>
        <dbReference type="ChEBI" id="CHEBI:18420"/>
    </cofactor>
</comment>
<feature type="binding site" evidence="7">
    <location>
        <position position="11"/>
    </location>
    <ligand>
        <name>Mg(2+)</name>
        <dbReference type="ChEBI" id="CHEBI:18420"/>
    </ligand>
</feature>
<dbReference type="Proteomes" id="UP001177140">
    <property type="component" value="Unassembled WGS sequence"/>
</dbReference>
<feature type="active site" description="Proton donor" evidence="5">
    <location>
        <position position="11"/>
    </location>
</feature>
<dbReference type="Pfam" id="PF06888">
    <property type="entry name" value="Put_Phosphatase"/>
    <property type="match status" value="1"/>
</dbReference>
<dbReference type="SUPFAM" id="SSF56784">
    <property type="entry name" value="HAD-like"/>
    <property type="match status" value="1"/>
</dbReference>
<feature type="active site" description="Nucleophile" evidence="5">
    <location>
        <position position="9"/>
    </location>
</feature>
<evidence type="ECO:0000256" key="1">
    <source>
        <dbReference type="ARBA" id="ARBA00001946"/>
    </source>
</evidence>
<dbReference type="GO" id="GO:0046872">
    <property type="term" value="F:metal ion binding"/>
    <property type="evidence" value="ECO:0007669"/>
    <property type="project" value="UniProtKB-KW"/>
</dbReference>
<dbReference type="GO" id="GO:0016791">
    <property type="term" value="F:phosphatase activity"/>
    <property type="evidence" value="ECO:0007669"/>
    <property type="project" value="InterPro"/>
</dbReference>
<dbReference type="PANTHER" id="PTHR20889">
    <property type="entry name" value="PHOSPHATASE, ORPHAN 1, 2"/>
    <property type="match status" value="1"/>
</dbReference>
<protein>
    <submittedName>
        <fullName evidence="8">Uncharacterized protein</fullName>
    </submittedName>
</protein>
<dbReference type="InterPro" id="IPR016965">
    <property type="entry name" value="Pase_PHOSPHO-typ"/>
</dbReference>
<keyword evidence="4 7" id="KW-0460">Magnesium</keyword>